<accession>A0A4Q0RZU2</accession>
<dbReference type="EMBL" id="LBJQ01000089">
    <property type="protein sequence ID" value="RXH24212.1"/>
    <property type="molecule type" value="Genomic_DNA"/>
</dbReference>
<sequence length="186" mass="21393">MAQIAQSWRIEFMQPHPRLFDFMQDEPKDTFGYPLCQEGWQDVLERLCGRLEEALRDNETFEFVRIKQKFGILRIGWEDNVSEETRASIEEALALAAARSSCTCELCGAEGEKYHASEEVIVRCEKHAEGRPILETRANKRLHIVRVVAPTEPPVCILRHYDRKTDSFVGPPVDVDTPLHRAATQR</sequence>
<dbReference type="OrthoDB" id="7906710at2"/>
<name>A0A4Q0RZU2_9BRAD</name>
<reference evidence="1 2" key="1">
    <citation type="submission" date="2015-04" db="EMBL/GenBank/DDBJ databases">
        <title>Comparative genomics of rhizobia nodulating Arachis hypogaea in China.</title>
        <authorList>
            <person name="Li Y."/>
        </authorList>
    </citation>
    <scope>NUCLEOTIDE SEQUENCE [LARGE SCALE GENOMIC DNA]</scope>
    <source>
        <strain evidence="1 2">CCBAU 51757</strain>
    </source>
</reference>
<protein>
    <submittedName>
        <fullName evidence="1">Uncharacterized protein</fullName>
    </submittedName>
</protein>
<dbReference type="RefSeq" id="WP_128921422.1">
    <property type="nucleotide sequence ID" value="NZ_LBJC01000028.1"/>
</dbReference>
<gene>
    <name evidence="1" type="ORF">XH99_29575</name>
</gene>
<evidence type="ECO:0000313" key="1">
    <source>
        <dbReference type="EMBL" id="RXH24212.1"/>
    </source>
</evidence>
<dbReference type="Proteomes" id="UP000289546">
    <property type="component" value="Unassembled WGS sequence"/>
</dbReference>
<organism evidence="1 2">
    <name type="scientific">Bradyrhizobium nanningense</name>
    <dbReference type="NCBI Taxonomy" id="1325118"/>
    <lineage>
        <taxon>Bacteria</taxon>
        <taxon>Pseudomonadati</taxon>
        <taxon>Pseudomonadota</taxon>
        <taxon>Alphaproteobacteria</taxon>
        <taxon>Hyphomicrobiales</taxon>
        <taxon>Nitrobacteraceae</taxon>
        <taxon>Bradyrhizobium</taxon>
    </lineage>
</organism>
<proteinExistence type="predicted"/>
<evidence type="ECO:0000313" key="2">
    <source>
        <dbReference type="Proteomes" id="UP000289546"/>
    </source>
</evidence>
<comment type="caution">
    <text evidence="1">The sequence shown here is derived from an EMBL/GenBank/DDBJ whole genome shotgun (WGS) entry which is preliminary data.</text>
</comment>
<keyword evidence="2" id="KW-1185">Reference proteome</keyword>
<dbReference type="AlphaFoldDB" id="A0A4Q0RZU2"/>